<dbReference type="GO" id="GO:0006281">
    <property type="term" value="P:DNA repair"/>
    <property type="evidence" value="ECO:0007669"/>
    <property type="project" value="TreeGrafter"/>
</dbReference>
<evidence type="ECO:0000256" key="6">
    <source>
        <dbReference type="ARBA" id="ARBA00023125"/>
    </source>
</evidence>
<dbReference type="PROSITE" id="PS51192">
    <property type="entry name" value="HELICASE_ATP_BIND_1"/>
    <property type="match status" value="1"/>
</dbReference>
<keyword evidence="7" id="KW-0413">Isomerase</keyword>
<dbReference type="GO" id="GO:0005524">
    <property type="term" value="F:ATP binding"/>
    <property type="evidence" value="ECO:0007669"/>
    <property type="project" value="UniProtKB-KW"/>
</dbReference>
<gene>
    <name evidence="10" type="ORF">acsn021_04710</name>
</gene>
<dbReference type="EC" id="5.6.2.4" evidence="9"/>
<protein>
    <recommendedName>
        <fullName evidence="9">DNA 3'-5' helicase</fullName>
        <ecNumber evidence="9">5.6.2.4</ecNumber>
    </recommendedName>
</protein>
<dbReference type="GO" id="GO:0030894">
    <property type="term" value="C:replisome"/>
    <property type="evidence" value="ECO:0007669"/>
    <property type="project" value="TreeGrafter"/>
</dbReference>
<evidence type="ECO:0000256" key="2">
    <source>
        <dbReference type="ARBA" id="ARBA00022741"/>
    </source>
</evidence>
<dbReference type="PANTHER" id="PTHR13710:SF105">
    <property type="entry name" value="ATP-DEPENDENT DNA HELICASE Q1"/>
    <property type="match status" value="1"/>
</dbReference>
<sequence length="686" mass="77768">MEELLIELKNTYGKEAEFRDGQQEAIQGVLDGKRLLVVQKTGWGKSLVYFLATKVLRKRGKGITLIISPLLALMNNQIESANKLGLNVETINSENAEDWDSITEQLSKGNIDALIISPERLSNPEFKKLLMDRLAAQISLFVVDEAHCISDWGHDFRPDYRRIVDIINRLPSNIPVLATTATANDRVVNDIKKQLGDKLLISRGSLMRESLSLQVIELHSKEARMAWILQNINKIPGTGIIYCLTVNDCKLLNKWLNENGISSESYFAGLDAEKKNEVVNSFMNNSIKVLVATVAFGMGFDKPDIGFVIHFQRPGNIVAYYQQIGRAGRGIDKAYAILLCGGEDDDINNYFIDSAFPTEELMETIVNTVMQHPGIRITQLEKYINMKPSKIKSCVKYLLVNGDIYVEDKQYYKTTRIWKPDLEKSREITNIRKKELLEIEEFSKQVNCYMEYIANILDDTDAKACGSCENCVGHPLIKVEVPEILVLKAQQFIREDFNIIEARKQWPSGERIDGGNRISAELICETGRVLSNYGDAGWGKLVSAGKYKDNFFDDKLVEASGLLLENFIRDNNIKWVTSVPSIRRPELVKSFAERLASRLGLKYYDAIEKVNNNRCQKELNTSYLQYENAYNSFEVSHVYDENVLLVDDMVDSRWTFTVCGYKLRKNGSGRVFPFALANSAGRNGDE</sequence>
<dbReference type="GO" id="GO:0006310">
    <property type="term" value="P:DNA recombination"/>
    <property type="evidence" value="ECO:0007669"/>
    <property type="project" value="InterPro"/>
</dbReference>
<dbReference type="SUPFAM" id="SSF53271">
    <property type="entry name" value="PRTase-like"/>
    <property type="match status" value="1"/>
</dbReference>
<dbReference type="GO" id="GO:0043138">
    <property type="term" value="F:3'-5' DNA helicase activity"/>
    <property type="evidence" value="ECO:0007669"/>
    <property type="project" value="UniProtKB-EC"/>
</dbReference>
<keyword evidence="4 10" id="KW-0347">Helicase</keyword>
<keyword evidence="11" id="KW-1185">Reference proteome</keyword>
<evidence type="ECO:0000256" key="5">
    <source>
        <dbReference type="ARBA" id="ARBA00022840"/>
    </source>
</evidence>
<dbReference type="Pfam" id="PF00270">
    <property type="entry name" value="DEAD"/>
    <property type="match status" value="1"/>
</dbReference>
<proteinExistence type="inferred from homology"/>
<dbReference type="InterPro" id="IPR004589">
    <property type="entry name" value="DNA_helicase_ATP-dep_RecQ"/>
</dbReference>
<dbReference type="GO" id="GO:0003677">
    <property type="term" value="F:DNA binding"/>
    <property type="evidence" value="ECO:0007669"/>
    <property type="project" value="UniProtKB-KW"/>
</dbReference>
<keyword evidence="6" id="KW-0238">DNA-binding</keyword>
<evidence type="ECO:0000256" key="8">
    <source>
        <dbReference type="ARBA" id="ARBA00034617"/>
    </source>
</evidence>
<evidence type="ECO:0000256" key="1">
    <source>
        <dbReference type="ARBA" id="ARBA00005446"/>
    </source>
</evidence>
<keyword evidence="2" id="KW-0547">Nucleotide-binding</keyword>
<dbReference type="SMART" id="SM00487">
    <property type="entry name" value="DEXDc"/>
    <property type="match status" value="1"/>
</dbReference>
<dbReference type="RefSeq" id="WP_184092678.1">
    <property type="nucleotide sequence ID" value="NZ_AP023367.1"/>
</dbReference>
<dbReference type="Proteomes" id="UP000515561">
    <property type="component" value="Chromosome"/>
</dbReference>
<evidence type="ECO:0000256" key="7">
    <source>
        <dbReference type="ARBA" id="ARBA00023235"/>
    </source>
</evidence>
<dbReference type="GO" id="GO:0005737">
    <property type="term" value="C:cytoplasm"/>
    <property type="evidence" value="ECO:0007669"/>
    <property type="project" value="TreeGrafter"/>
</dbReference>
<name>A0A6S6R024_9FIRM</name>
<dbReference type="InterPro" id="IPR001650">
    <property type="entry name" value="Helicase_C-like"/>
</dbReference>
<evidence type="ECO:0000256" key="3">
    <source>
        <dbReference type="ARBA" id="ARBA00022801"/>
    </source>
</evidence>
<organism evidence="10 11">
    <name type="scientific">Anaerocolumna cellulosilytica</name>
    <dbReference type="NCBI Taxonomy" id="433286"/>
    <lineage>
        <taxon>Bacteria</taxon>
        <taxon>Bacillati</taxon>
        <taxon>Bacillota</taxon>
        <taxon>Clostridia</taxon>
        <taxon>Lachnospirales</taxon>
        <taxon>Lachnospiraceae</taxon>
        <taxon>Anaerocolumna</taxon>
    </lineage>
</organism>
<dbReference type="GO" id="GO:0016787">
    <property type="term" value="F:hydrolase activity"/>
    <property type="evidence" value="ECO:0007669"/>
    <property type="project" value="UniProtKB-KW"/>
</dbReference>
<dbReference type="GO" id="GO:0043590">
    <property type="term" value="C:bacterial nucleoid"/>
    <property type="evidence" value="ECO:0007669"/>
    <property type="project" value="TreeGrafter"/>
</dbReference>
<evidence type="ECO:0000313" key="11">
    <source>
        <dbReference type="Proteomes" id="UP000515561"/>
    </source>
</evidence>
<keyword evidence="5" id="KW-0067">ATP-binding</keyword>
<dbReference type="SMART" id="SM00490">
    <property type="entry name" value="HELICc"/>
    <property type="match status" value="1"/>
</dbReference>
<dbReference type="EMBL" id="AP023367">
    <property type="protein sequence ID" value="BCJ92902.1"/>
    <property type="molecule type" value="Genomic_DNA"/>
</dbReference>
<dbReference type="SUPFAM" id="SSF52540">
    <property type="entry name" value="P-loop containing nucleoside triphosphate hydrolases"/>
    <property type="match status" value="1"/>
</dbReference>
<dbReference type="PANTHER" id="PTHR13710">
    <property type="entry name" value="DNA HELICASE RECQ FAMILY MEMBER"/>
    <property type="match status" value="1"/>
</dbReference>
<evidence type="ECO:0000313" key="10">
    <source>
        <dbReference type="EMBL" id="BCJ92902.1"/>
    </source>
</evidence>
<reference evidence="10 11" key="1">
    <citation type="journal article" date="2016" name="Int. J. Syst. Evol. Microbiol.">
        <title>Descriptions of Anaerotaenia torta gen. nov., sp. nov. and Anaerocolumna cellulosilytica gen. nov., sp. nov. isolated from a methanogenic reactor of cattle waste.</title>
        <authorList>
            <person name="Uek A."/>
            <person name="Ohtaki Y."/>
            <person name="Kaku N."/>
            <person name="Ueki K."/>
        </authorList>
    </citation>
    <scope>NUCLEOTIDE SEQUENCE [LARGE SCALE GENOMIC DNA]</scope>
    <source>
        <strain evidence="10 11">SN021</strain>
    </source>
</reference>
<comment type="similarity">
    <text evidence="1">Belongs to the helicase family. RecQ subfamily.</text>
</comment>
<evidence type="ECO:0000256" key="4">
    <source>
        <dbReference type="ARBA" id="ARBA00022806"/>
    </source>
</evidence>
<dbReference type="InterPro" id="IPR011545">
    <property type="entry name" value="DEAD/DEAH_box_helicase_dom"/>
</dbReference>
<dbReference type="Gene3D" id="3.40.50.300">
    <property type="entry name" value="P-loop containing nucleotide triphosphate hydrolases"/>
    <property type="match status" value="2"/>
</dbReference>
<dbReference type="KEGG" id="acel:acsn021_04710"/>
<accession>A0A6S6R024</accession>
<dbReference type="InterPro" id="IPR014001">
    <property type="entry name" value="Helicase_ATP-bd"/>
</dbReference>
<dbReference type="AlphaFoldDB" id="A0A6S6R024"/>
<dbReference type="NCBIfam" id="TIGR00614">
    <property type="entry name" value="recQ_fam"/>
    <property type="match status" value="1"/>
</dbReference>
<dbReference type="Pfam" id="PF00271">
    <property type="entry name" value="Helicase_C"/>
    <property type="match status" value="1"/>
</dbReference>
<dbReference type="PROSITE" id="PS51194">
    <property type="entry name" value="HELICASE_CTER"/>
    <property type="match status" value="1"/>
</dbReference>
<dbReference type="GO" id="GO:0009378">
    <property type="term" value="F:four-way junction helicase activity"/>
    <property type="evidence" value="ECO:0007669"/>
    <property type="project" value="TreeGrafter"/>
</dbReference>
<dbReference type="InterPro" id="IPR029057">
    <property type="entry name" value="PRTase-like"/>
</dbReference>
<dbReference type="InterPro" id="IPR027417">
    <property type="entry name" value="P-loop_NTPase"/>
</dbReference>
<dbReference type="InterPro" id="IPR002464">
    <property type="entry name" value="DNA/RNA_helicase_DEAH_CS"/>
</dbReference>
<comment type="catalytic activity">
    <reaction evidence="8">
        <text>Couples ATP hydrolysis with the unwinding of duplex DNA by translocating in the 3'-5' direction.</text>
        <dbReference type="EC" id="5.6.2.4"/>
    </reaction>
</comment>
<evidence type="ECO:0000256" key="9">
    <source>
        <dbReference type="ARBA" id="ARBA00034808"/>
    </source>
</evidence>
<dbReference type="PROSITE" id="PS00690">
    <property type="entry name" value="DEAH_ATP_HELICASE"/>
    <property type="match status" value="1"/>
</dbReference>
<keyword evidence="3" id="KW-0378">Hydrolase</keyword>